<dbReference type="InterPro" id="IPR000926">
    <property type="entry name" value="RibA"/>
</dbReference>
<dbReference type="EMBL" id="WTYO01000009">
    <property type="protein sequence ID" value="MXO69934.1"/>
    <property type="molecule type" value="Genomic_DNA"/>
</dbReference>
<comment type="catalytic activity">
    <reaction evidence="8 9">
        <text>GTP + 4 H2O = 2,5-diamino-6-hydroxy-4-(5-phosphoribosylamino)-pyrimidine + formate + 2 phosphate + 3 H(+)</text>
        <dbReference type="Rhea" id="RHEA:23704"/>
        <dbReference type="ChEBI" id="CHEBI:15377"/>
        <dbReference type="ChEBI" id="CHEBI:15378"/>
        <dbReference type="ChEBI" id="CHEBI:15740"/>
        <dbReference type="ChEBI" id="CHEBI:37565"/>
        <dbReference type="ChEBI" id="CHEBI:43474"/>
        <dbReference type="ChEBI" id="CHEBI:58614"/>
        <dbReference type="EC" id="3.5.4.25"/>
    </reaction>
</comment>
<feature type="region of interest" description="Disordered" evidence="10">
    <location>
        <begin position="61"/>
        <end position="116"/>
    </location>
</feature>
<comment type="caution">
    <text evidence="9">Lacks conserved residue(s) required for the propagation of feature annotation.</text>
</comment>
<dbReference type="HAMAP" id="MF_00179">
    <property type="entry name" value="RibA"/>
    <property type="match status" value="1"/>
</dbReference>
<name>A0ABW9UYN0_9SPHN</name>
<keyword evidence="7 9" id="KW-0342">GTP-binding</keyword>
<feature type="domain" description="GTP cyclohydrolase II" evidence="11">
    <location>
        <begin position="271"/>
        <end position="438"/>
    </location>
</feature>
<evidence type="ECO:0000259" key="11">
    <source>
        <dbReference type="Pfam" id="PF00925"/>
    </source>
</evidence>
<keyword evidence="3 9" id="KW-0479">Metal-binding</keyword>
<evidence type="ECO:0000256" key="4">
    <source>
        <dbReference type="ARBA" id="ARBA00022741"/>
    </source>
</evidence>
<comment type="cofactor">
    <cofactor evidence="9">
        <name>Zn(2+)</name>
        <dbReference type="ChEBI" id="CHEBI:29105"/>
    </cofactor>
    <text evidence="9">Binds 1 zinc ion per subunit.</text>
</comment>
<feature type="binding site" evidence="9">
    <location>
        <position position="417"/>
    </location>
    <ligand>
        <name>GTP</name>
        <dbReference type="ChEBI" id="CHEBI:37565"/>
    </ligand>
</feature>
<feature type="binding site" evidence="9">
    <location>
        <begin position="360"/>
        <end position="362"/>
    </location>
    <ligand>
        <name>GTP</name>
        <dbReference type="ChEBI" id="CHEBI:37565"/>
    </ligand>
</feature>
<comment type="pathway">
    <text evidence="1 9">Cofactor biosynthesis; riboflavin biosynthesis; 5-amino-6-(D-ribitylamino)uracil from GTP: step 1/4.</text>
</comment>
<feature type="compositionally biased region" description="Basic and acidic residues" evidence="10">
    <location>
        <begin position="15"/>
        <end position="25"/>
    </location>
</feature>
<dbReference type="PANTHER" id="PTHR21327">
    <property type="entry name" value="GTP CYCLOHYDROLASE II-RELATED"/>
    <property type="match status" value="1"/>
</dbReference>
<dbReference type="InterPro" id="IPR036144">
    <property type="entry name" value="RibA-like_sf"/>
</dbReference>
<dbReference type="NCBIfam" id="TIGR00505">
    <property type="entry name" value="ribA"/>
    <property type="match status" value="1"/>
</dbReference>
<dbReference type="NCBIfam" id="NF001591">
    <property type="entry name" value="PRK00393.1"/>
    <property type="match status" value="1"/>
</dbReference>
<evidence type="ECO:0000256" key="8">
    <source>
        <dbReference type="ARBA" id="ARBA00049295"/>
    </source>
</evidence>
<feature type="active site" description="Nucleophile" evidence="9">
    <location>
        <position position="396"/>
    </location>
</feature>
<dbReference type="PANTHER" id="PTHR21327:SF18">
    <property type="entry name" value="3,4-DIHYDROXY-2-BUTANONE 4-PHOSPHATE SYNTHASE"/>
    <property type="match status" value="1"/>
</dbReference>
<keyword evidence="5 9" id="KW-0378">Hydrolase</keyword>
<evidence type="ECO:0000256" key="10">
    <source>
        <dbReference type="SAM" id="MobiDB-lite"/>
    </source>
</evidence>
<protein>
    <recommendedName>
        <fullName evidence="9">GTP cyclohydrolase-2</fullName>
        <ecNumber evidence="9">3.5.4.25</ecNumber>
    </recommendedName>
    <alternativeName>
        <fullName evidence="9">GTP cyclohydrolase II</fullName>
    </alternativeName>
</protein>
<feature type="binding site" evidence="9">
    <location>
        <position position="331"/>
    </location>
    <ligand>
        <name>Zn(2+)</name>
        <dbReference type="ChEBI" id="CHEBI:29105"/>
        <note>catalytic</note>
    </ligand>
</feature>
<dbReference type="EC" id="3.5.4.25" evidence="9"/>
<keyword evidence="4 9" id="KW-0547">Nucleotide-binding</keyword>
<feature type="region of interest" description="Disordered" evidence="10">
    <location>
        <begin position="1"/>
        <end position="40"/>
    </location>
</feature>
<dbReference type="Pfam" id="PF00925">
    <property type="entry name" value="GTP_cyclohydro2"/>
    <property type="match status" value="1"/>
</dbReference>
<keyword evidence="13" id="KW-1185">Reference proteome</keyword>
<dbReference type="SUPFAM" id="SSF142695">
    <property type="entry name" value="RibA-like"/>
    <property type="match status" value="1"/>
</dbReference>
<dbReference type="Gene3D" id="3.40.50.10990">
    <property type="entry name" value="GTP cyclohydrolase II"/>
    <property type="match status" value="1"/>
</dbReference>
<feature type="binding site" evidence="9">
    <location>
        <begin position="313"/>
        <end position="317"/>
    </location>
    <ligand>
        <name>GTP</name>
        <dbReference type="ChEBI" id="CHEBI:37565"/>
    </ligand>
</feature>
<evidence type="ECO:0000313" key="13">
    <source>
        <dbReference type="Proteomes" id="UP000444401"/>
    </source>
</evidence>
<dbReference type="Proteomes" id="UP000444401">
    <property type="component" value="Unassembled WGS sequence"/>
</dbReference>
<keyword evidence="6 9" id="KW-0862">Zinc</keyword>
<feature type="binding site" evidence="9">
    <location>
        <position position="422"/>
    </location>
    <ligand>
        <name>GTP</name>
        <dbReference type="ChEBI" id="CHEBI:37565"/>
    </ligand>
</feature>
<feature type="binding site" evidence="9">
    <location>
        <position position="334"/>
    </location>
    <ligand>
        <name>GTP</name>
        <dbReference type="ChEBI" id="CHEBI:37565"/>
    </ligand>
</feature>
<comment type="function">
    <text evidence="9">Catalyzes the conversion of GTP to 2,5-diamino-6-ribosylamino-4(3H)-pyrimidinone 5'-phosphate (DARP), formate and pyrophosphate.</text>
</comment>
<evidence type="ECO:0000256" key="1">
    <source>
        <dbReference type="ARBA" id="ARBA00004853"/>
    </source>
</evidence>
<evidence type="ECO:0000256" key="6">
    <source>
        <dbReference type="ARBA" id="ARBA00022833"/>
    </source>
</evidence>
<comment type="caution">
    <text evidence="12">The sequence shown here is derived from an EMBL/GenBank/DDBJ whole genome shotgun (WGS) entry which is preliminary data.</text>
</comment>
<reference evidence="12 13" key="1">
    <citation type="submission" date="2019-12" db="EMBL/GenBank/DDBJ databases">
        <title>Genomic-based taxomic classification of the family Erythrobacteraceae.</title>
        <authorList>
            <person name="Xu L."/>
        </authorList>
    </citation>
    <scope>NUCLEOTIDE SEQUENCE [LARGE SCALE GENOMIC DNA]</scope>
    <source>
        <strain evidence="12 13">H32</strain>
    </source>
</reference>
<dbReference type="GO" id="GO:0003935">
    <property type="term" value="F:GTP cyclohydrolase II activity"/>
    <property type="evidence" value="ECO:0007669"/>
    <property type="project" value="UniProtKB-EC"/>
</dbReference>
<feature type="binding site" evidence="9">
    <location>
        <position position="318"/>
    </location>
    <ligand>
        <name>Zn(2+)</name>
        <dbReference type="ChEBI" id="CHEBI:29105"/>
        <note>catalytic</note>
    </ligand>
</feature>
<feature type="binding site" evidence="9">
    <location>
        <position position="382"/>
    </location>
    <ligand>
        <name>GTP</name>
        <dbReference type="ChEBI" id="CHEBI:37565"/>
    </ligand>
</feature>
<dbReference type="InterPro" id="IPR032677">
    <property type="entry name" value="GTP_cyclohydro_II"/>
</dbReference>
<proteinExistence type="inferred from homology"/>
<gene>
    <name evidence="9 12" type="primary">ribA</name>
    <name evidence="12" type="ORF">GRI72_14035</name>
</gene>
<evidence type="ECO:0000256" key="7">
    <source>
        <dbReference type="ARBA" id="ARBA00023134"/>
    </source>
</evidence>
<comment type="similarity">
    <text evidence="9">Belongs to the GTP cyclohydrolase II family.</text>
</comment>
<evidence type="ECO:0000256" key="2">
    <source>
        <dbReference type="ARBA" id="ARBA00022619"/>
    </source>
</evidence>
<keyword evidence="2 9" id="KW-0686">Riboflavin biosynthesis</keyword>
<organism evidence="12 13">
    <name type="scientific">Pelagerythrobacter marinus</name>
    <dbReference type="NCBI Taxonomy" id="538382"/>
    <lineage>
        <taxon>Bacteria</taxon>
        <taxon>Pseudomonadati</taxon>
        <taxon>Pseudomonadota</taxon>
        <taxon>Alphaproteobacteria</taxon>
        <taxon>Sphingomonadales</taxon>
        <taxon>Erythrobacteraceae</taxon>
        <taxon>Pelagerythrobacter</taxon>
    </lineage>
</organism>
<accession>A0ABW9UYN0</accession>
<evidence type="ECO:0000256" key="9">
    <source>
        <dbReference type="HAMAP-Rule" id="MF_00179"/>
    </source>
</evidence>
<feature type="binding site" evidence="9">
    <location>
        <position position="329"/>
    </location>
    <ligand>
        <name>Zn(2+)</name>
        <dbReference type="ChEBI" id="CHEBI:29105"/>
        <note>catalytic</note>
    </ligand>
</feature>
<sequence>MRRLRSQGPAQGRQPHADRGRDARPVPRRPWLGGPGARVHPRAGTELLVVVLSQFLAPEGPGPAARPHVGQPRPRAPGDRAPLRRGNAALGKPERPRPAGDGVRALSAPAPGPSPARRVAQAIDALRHGWPLAMEGGPLLLPVETAIARRAQAPRMLISAARAETLKLANQREAAEPHAPVLIHGAEPFDLGSALPVADPALDLRSPLKGPFRAEDIAWPDHALAALELARIAGILPAFLVDPVNAGEPQPVAPADLVEWADSTALAISTRARLPVSASEDAEIVAFRSADDTREHVALVIGEQRSDAAPLVRLHSECLTGDILGSLKCDCGPQLDAALHAMADEARRGGWGVLLYLRQEGRGIGLVNKLRAYRLQDQGFDTVDANRRLGLPDEARDFPVAARMLDLLGVREIRLMTNNPGKVDALAASGITVAERVPHQLPDNPHNARYLATKRDRSGHLLT</sequence>
<evidence type="ECO:0000256" key="3">
    <source>
        <dbReference type="ARBA" id="ARBA00022723"/>
    </source>
</evidence>
<evidence type="ECO:0000313" key="12">
    <source>
        <dbReference type="EMBL" id="MXO69934.1"/>
    </source>
</evidence>
<evidence type="ECO:0000256" key="5">
    <source>
        <dbReference type="ARBA" id="ARBA00022801"/>
    </source>
</evidence>
<dbReference type="CDD" id="cd00641">
    <property type="entry name" value="GTP_cyclohydro2"/>
    <property type="match status" value="1"/>
</dbReference>